<dbReference type="EMBL" id="KN833760">
    <property type="protein sequence ID" value="KIK20668.1"/>
    <property type="molecule type" value="Genomic_DNA"/>
</dbReference>
<dbReference type="GO" id="GO:0016020">
    <property type="term" value="C:membrane"/>
    <property type="evidence" value="ECO:0007669"/>
    <property type="project" value="UniProtKB-SubCell"/>
</dbReference>
<keyword evidence="9" id="KW-1185">Reference proteome</keyword>
<protein>
    <recommendedName>
        <fullName evidence="10">Mitochondrial glycine transporter</fullName>
    </recommendedName>
</protein>
<evidence type="ECO:0000256" key="3">
    <source>
        <dbReference type="ARBA" id="ARBA00022989"/>
    </source>
</evidence>
<reference evidence="9" key="2">
    <citation type="submission" date="2015-01" db="EMBL/GenBank/DDBJ databases">
        <title>Evolutionary Origins and Diversification of the Mycorrhizal Mutualists.</title>
        <authorList>
            <consortium name="DOE Joint Genome Institute"/>
            <consortium name="Mycorrhizal Genomics Consortium"/>
            <person name="Kohler A."/>
            <person name="Kuo A."/>
            <person name="Nagy L.G."/>
            <person name="Floudas D."/>
            <person name="Copeland A."/>
            <person name="Barry K.W."/>
            <person name="Cichocki N."/>
            <person name="Veneault-Fourrey C."/>
            <person name="LaButti K."/>
            <person name="Lindquist E.A."/>
            <person name="Lipzen A."/>
            <person name="Lundell T."/>
            <person name="Morin E."/>
            <person name="Murat C."/>
            <person name="Riley R."/>
            <person name="Ohm R."/>
            <person name="Sun H."/>
            <person name="Tunlid A."/>
            <person name="Henrissat B."/>
            <person name="Grigoriev I.V."/>
            <person name="Hibbett D.S."/>
            <person name="Martin F."/>
        </authorList>
    </citation>
    <scope>NUCLEOTIDE SEQUENCE [LARGE SCALE GENOMIC DNA]</scope>
    <source>
        <strain evidence="9">441</strain>
    </source>
</reference>
<dbReference type="OrthoDB" id="1924968at2759"/>
<keyword evidence="7" id="KW-0732">Signal</keyword>
<dbReference type="PANTHER" id="PTHR46181">
    <property type="entry name" value="MITOCHONDRIAL GLYCINE TRANSPORTER"/>
    <property type="match status" value="1"/>
</dbReference>
<dbReference type="PROSITE" id="PS50920">
    <property type="entry name" value="SOLCAR"/>
    <property type="match status" value="1"/>
</dbReference>
<dbReference type="InterPro" id="IPR023395">
    <property type="entry name" value="MCP_dom_sf"/>
</dbReference>
<dbReference type="Proteomes" id="UP000054018">
    <property type="component" value="Unassembled WGS sequence"/>
</dbReference>
<dbReference type="STRING" id="765257.A0A0C9ZLB3"/>
<feature type="signal peptide" evidence="7">
    <location>
        <begin position="1"/>
        <end position="21"/>
    </location>
</feature>
<evidence type="ECO:0000256" key="6">
    <source>
        <dbReference type="RuleBase" id="RU000488"/>
    </source>
</evidence>
<comment type="subcellular location">
    <subcellularLocation>
        <location evidence="1">Membrane</location>
        <topology evidence="1">Multi-pass membrane protein</topology>
    </subcellularLocation>
</comment>
<dbReference type="SUPFAM" id="SSF103506">
    <property type="entry name" value="Mitochondrial carrier"/>
    <property type="match status" value="1"/>
</dbReference>
<reference evidence="8 9" key="1">
    <citation type="submission" date="2014-04" db="EMBL/GenBank/DDBJ databases">
        <authorList>
            <consortium name="DOE Joint Genome Institute"/>
            <person name="Kuo A."/>
            <person name="Kohler A."/>
            <person name="Costa M.D."/>
            <person name="Nagy L.G."/>
            <person name="Floudas D."/>
            <person name="Copeland A."/>
            <person name="Barry K.W."/>
            <person name="Cichocki N."/>
            <person name="Veneault-Fourrey C."/>
            <person name="LaButti K."/>
            <person name="Lindquist E.A."/>
            <person name="Lipzen A."/>
            <person name="Lundell T."/>
            <person name="Morin E."/>
            <person name="Murat C."/>
            <person name="Sun H."/>
            <person name="Tunlid A."/>
            <person name="Henrissat B."/>
            <person name="Grigoriev I.V."/>
            <person name="Hibbett D.S."/>
            <person name="Martin F."/>
            <person name="Nordberg H.P."/>
            <person name="Cantor M.N."/>
            <person name="Hua S.X."/>
        </authorList>
    </citation>
    <scope>NUCLEOTIDE SEQUENCE [LARGE SCALE GENOMIC DNA]</scope>
    <source>
        <strain evidence="8 9">441</strain>
    </source>
</reference>
<dbReference type="AlphaFoldDB" id="A0A0C9ZLB3"/>
<dbReference type="GO" id="GO:0005739">
    <property type="term" value="C:mitochondrion"/>
    <property type="evidence" value="ECO:0007669"/>
    <property type="project" value="TreeGrafter"/>
</dbReference>
<keyword evidence="3" id="KW-1133">Transmembrane helix</keyword>
<evidence type="ECO:0000256" key="5">
    <source>
        <dbReference type="PROSITE-ProRule" id="PRU00282"/>
    </source>
</evidence>
<sequence>MKDAAIGRHLFSGALSGFASAVLLQPLDLLKTRIQQGDAVQYNTSVIWHTAGDIVKQDGIKGLWRGTTATLMRTVPVVALYMTSLTHLRAVLAKSPYFAVQEMRETKEGIKTVLPKVSNNGNLIAGATARVAIGLLLSPFLVVKARFEVELYSYKSLTGPFISVLRSGPSGSMRDAPYAGLFVVLYETVKREAEAIATMATHPFDVIKTKMQVRPEERYRAFISMTHRIWQVRFNSYLEVLA</sequence>
<evidence type="ECO:0000256" key="2">
    <source>
        <dbReference type="ARBA" id="ARBA00022692"/>
    </source>
</evidence>
<keyword evidence="4 5" id="KW-0472">Membrane</keyword>
<evidence type="ECO:0000313" key="8">
    <source>
        <dbReference type="EMBL" id="KIK20668.1"/>
    </source>
</evidence>
<evidence type="ECO:0000256" key="1">
    <source>
        <dbReference type="ARBA" id="ARBA00004141"/>
    </source>
</evidence>
<gene>
    <name evidence="8" type="ORF">PISMIDRAFT_682066</name>
</gene>
<dbReference type="GO" id="GO:1904983">
    <property type="term" value="P:glycine import into mitochondrion"/>
    <property type="evidence" value="ECO:0007669"/>
    <property type="project" value="TreeGrafter"/>
</dbReference>
<keyword evidence="6" id="KW-0813">Transport</keyword>
<accession>A0A0C9ZLB3</accession>
<evidence type="ECO:0008006" key="10">
    <source>
        <dbReference type="Google" id="ProtNLM"/>
    </source>
</evidence>
<organism evidence="8 9">
    <name type="scientific">Pisolithus microcarpus 441</name>
    <dbReference type="NCBI Taxonomy" id="765257"/>
    <lineage>
        <taxon>Eukaryota</taxon>
        <taxon>Fungi</taxon>
        <taxon>Dikarya</taxon>
        <taxon>Basidiomycota</taxon>
        <taxon>Agaricomycotina</taxon>
        <taxon>Agaricomycetes</taxon>
        <taxon>Agaricomycetidae</taxon>
        <taxon>Boletales</taxon>
        <taxon>Sclerodermatineae</taxon>
        <taxon>Pisolithaceae</taxon>
        <taxon>Pisolithus</taxon>
    </lineage>
</organism>
<dbReference type="PANTHER" id="PTHR46181:SF3">
    <property type="entry name" value="MITOCHONDRIAL GLYCINE TRANSPORTER"/>
    <property type="match status" value="1"/>
</dbReference>
<evidence type="ECO:0000313" key="9">
    <source>
        <dbReference type="Proteomes" id="UP000054018"/>
    </source>
</evidence>
<feature type="chain" id="PRO_5002206865" description="Mitochondrial glycine transporter" evidence="7">
    <location>
        <begin position="22"/>
        <end position="242"/>
    </location>
</feature>
<dbReference type="Gene3D" id="1.50.40.10">
    <property type="entry name" value="Mitochondrial carrier domain"/>
    <property type="match status" value="1"/>
</dbReference>
<evidence type="ECO:0000256" key="7">
    <source>
        <dbReference type="SAM" id="SignalP"/>
    </source>
</evidence>
<proteinExistence type="inferred from homology"/>
<comment type="similarity">
    <text evidence="6">Belongs to the mitochondrial carrier (TC 2.A.29) family.</text>
</comment>
<feature type="repeat" description="Solcar" evidence="5">
    <location>
        <begin position="4"/>
        <end position="91"/>
    </location>
</feature>
<dbReference type="HOGENOM" id="CLU_015166_0_3_1"/>
<keyword evidence="2 5" id="KW-0812">Transmembrane</keyword>
<name>A0A0C9ZLB3_9AGAM</name>
<dbReference type="InterPro" id="IPR018108">
    <property type="entry name" value="MCP_transmembrane"/>
</dbReference>
<dbReference type="Pfam" id="PF00153">
    <property type="entry name" value="Mito_carr"/>
    <property type="match status" value="2"/>
</dbReference>
<evidence type="ECO:0000256" key="4">
    <source>
        <dbReference type="ARBA" id="ARBA00023136"/>
    </source>
</evidence>
<dbReference type="GO" id="GO:0015187">
    <property type="term" value="F:glycine transmembrane transporter activity"/>
    <property type="evidence" value="ECO:0007669"/>
    <property type="project" value="TreeGrafter"/>
</dbReference>